<evidence type="ECO:0000313" key="3">
    <source>
        <dbReference type="EnsemblMetazoa" id="CPIJ014986-PA"/>
    </source>
</evidence>
<dbReference type="InParanoid" id="B0X8W5"/>
<gene>
    <name evidence="3" type="primary">6049303</name>
    <name evidence="2" type="ORF">CpipJ_CPIJ014986</name>
</gene>
<dbReference type="OMA" id="WRQYSIL"/>
<reference evidence="2" key="1">
    <citation type="submission" date="2007-03" db="EMBL/GenBank/DDBJ databases">
        <title>Annotation of Culex pipiens quinquefasciatus.</title>
        <authorList>
            <consortium name="The Broad Institute Genome Sequencing Platform"/>
            <person name="Atkinson P.W."/>
            <person name="Hemingway J."/>
            <person name="Christensen B.M."/>
            <person name="Higgs S."/>
            <person name="Kodira C."/>
            <person name="Hannick L."/>
            <person name="Megy K."/>
            <person name="O'Leary S."/>
            <person name="Pearson M."/>
            <person name="Haas B.J."/>
            <person name="Mauceli E."/>
            <person name="Wortman J.R."/>
            <person name="Lee N.H."/>
            <person name="Guigo R."/>
            <person name="Stanke M."/>
            <person name="Alvarado L."/>
            <person name="Amedeo P."/>
            <person name="Antoine C.H."/>
            <person name="Arensburger P."/>
            <person name="Bidwell S.L."/>
            <person name="Crawford M."/>
            <person name="Camaro F."/>
            <person name="Devon K."/>
            <person name="Engels R."/>
            <person name="Hammond M."/>
            <person name="Howarth C."/>
            <person name="Koehrsen M."/>
            <person name="Lawson D."/>
            <person name="Montgomery P."/>
            <person name="Nene V."/>
            <person name="Nusbaum C."/>
            <person name="Puiu D."/>
            <person name="Romero-Severson J."/>
            <person name="Severson D.W."/>
            <person name="Shumway M."/>
            <person name="Sisk P."/>
            <person name="Stolte C."/>
            <person name="Zeng Q."/>
            <person name="Eisenstadt E."/>
            <person name="Fraser-Liggett C."/>
            <person name="Strausberg R."/>
            <person name="Galagan J."/>
            <person name="Birren B."/>
            <person name="Collins F.H."/>
        </authorList>
    </citation>
    <scope>NUCLEOTIDE SEQUENCE [LARGE SCALE GENOMIC DNA]</scope>
    <source>
        <strain evidence="2">JHB</strain>
    </source>
</reference>
<keyword evidence="1" id="KW-1133">Transmembrane helix</keyword>
<feature type="transmembrane region" description="Helical" evidence="1">
    <location>
        <begin position="177"/>
        <end position="200"/>
    </location>
</feature>
<dbReference type="eggNOG" id="ENOG502T8H5">
    <property type="taxonomic scope" value="Eukaryota"/>
</dbReference>
<dbReference type="EnsemblMetazoa" id="CPIJ014986-RA">
    <property type="protein sequence ID" value="CPIJ014986-PA"/>
    <property type="gene ID" value="CPIJ014986"/>
</dbReference>
<protein>
    <submittedName>
        <fullName evidence="2 3">Gustatory receptor 28b</fullName>
    </submittedName>
</protein>
<dbReference type="VEuPathDB" id="VectorBase:CPIJ014986"/>
<keyword evidence="4" id="KW-1185">Reference proteome</keyword>
<keyword evidence="2" id="KW-0675">Receptor</keyword>
<evidence type="ECO:0000313" key="2">
    <source>
        <dbReference type="EMBL" id="EDS42721.1"/>
    </source>
</evidence>
<dbReference type="EMBL" id="DS232507">
    <property type="protein sequence ID" value="EDS42721.1"/>
    <property type="molecule type" value="Genomic_DNA"/>
</dbReference>
<proteinExistence type="predicted"/>
<feature type="transmembrane region" description="Helical" evidence="1">
    <location>
        <begin position="74"/>
        <end position="91"/>
    </location>
</feature>
<evidence type="ECO:0000256" key="1">
    <source>
        <dbReference type="SAM" id="Phobius"/>
    </source>
</evidence>
<dbReference type="KEGG" id="cqu:CpipJ_CPIJ014986"/>
<accession>B0X8W5</accession>
<organism>
    <name type="scientific">Culex quinquefasciatus</name>
    <name type="common">Southern house mosquito</name>
    <name type="synonym">Culex pungens</name>
    <dbReference type="NCBI Taxonomy" id="7176"/>
    <lineage>
        <taxon>Eukaryota</taxon>
        <taxon>Metazoa</taxon>
        <taxon>Ecdysozoa</taxon>
        <taxon>Arthropoda</taxon>
        <taxon>Hexapoda</taxon>
        <taxon>Insecta</taxon>
        <taxon>Pterygota</taxon>
        <taxon>Neoptera</taxon>
        <taxon>Endopterygota</taxon>
        <taxon>Diptera</taxon>
        <taxon>Nematocera</taxon>
        <taxon>Culicoidea</taxon>
        <taxon>Culicidae</taxon>
        <taxon>Culicinae</taxon>
        <taxon>Culicini</taxon>
        <taxon>Culex</taxon>
        <taxon>Culex</taxon>
    </lineage>
</organism>
<keyword evidence="1" id="KW-0472">Membrane</keyword>
<dbReference type="VEuPathDB" id="VectorBase:CQUJHB020285"/>
<dbReference type="HOGENOM" id="CLU_1300770_0_0_1"/>
<name>B0X8W5_CULQU</name>
<dbReference type="OrthoDB" id="6366728at2759"/>
<evidence type="ECO:0000313" key="4">
    <source>
        <dbReference type="Proteomes" id="UP000002320"/>
    </source>
</evidence>
<sequence length="212" mass="24076">MRWFKVNGLLDTLRPVYLASNILLVNFTSYNFATRTVHRTLFDLTRFVFTLLLDVFLTWRAIQACQAFLKGTESMLINAGLYGSIVLNFLLTSSIPLWNSLNGTAIFEMFQGIEACNDELQPLGVWIDLQKRHLAFTVYAVLSTSNGFFVLIINWFFPSVVEKITVPDMFPDGWAILALSRTNFISGISSCYSTLTLLAIRKYFNLLNQTVA</sequence>
<feature type="transmembrane region" description="Helical" evidence="1">
    <location>
        <begin position="12"/>
        <end position="32"/>
    </location>
</feature>
<dbReference type="AlphaFoldDB" id="B0X8W5"/>
<feature type="transmembrane region" description="Helical" evidence="1">
    <location>
        <begin position="136"/>
        <end position="157"/>
    </location>
</feature>
<dbReference type="Proteomes" id="UP000002320">
    <property type="component" value="Unassembled WGS sequence"/>
</dbReference>
<keyword evidence="1" id="KW-0812">Transmembrane</keyword>
<reference evidence="3" key="2">
    <citation type="submission" date="2020-05" db="UniProtKB">
        <authorList>
            <consortium name="EnsemblMetazoa"/>
        </authorList>
    </citation>
    <scope>IDENTIFICATION</scope>
    <source>
        <strain evidence="3">JHB</strain>
    </source>
</reference>
<feature type="transmembrane region" description="Helical" evidence="1">
    <location>
        <begin position="44"/>
        <end position="62"/>
    </location>
</feature>